<dbReference type="SUPFAM" id="SSF54495">
    <property type="entry name" value="UBC-like"/>
    <property type="match status" value="2"/>
</dbReference>
<dbReference type="SMART" id="SM00212">
    <property type="entry name" value="UBCc"/>
    <property type="match status" value="2"/>
</dbReference>
<keyword evidence="5" id="KW-0067">ATP-binding</keyword>
<keyword evidence="3" id="KW-0547">Nucleotide-binding</keyword>
<keyword evidence="2" id="KW-0808">Transferase</keyword>
<gene>
    <name evidence="8" type="ORF">WN944_001587</name>
</gene>
<name>A0AAP0MHJ8_9ROSI</name>
<dbReference type="Pfam" id="PF00179">
    <property type="entry name" value="UQ_con"/>
    <property type="match status" value="2"/>
</dbReference>
<dbReference type="PROSITE" id="PS50127">
    <property type="entry name" value="UBC_2"/>
    <property type="match status" value="2"/>
</dbReference>
<feature type="region of interest" description="Disordered" evidence="6">
    <location>
        <begin position="181"/>
        <end position="200"/>
    </location>
</feature>
<reference evidence="8 9" key="1">
    <citation type="submission" date="2024-05" db="EMBL/GenBank/DDBJ databases">
        <title>Haplotype-resolved chromosome-level genome assembly of Huyou (Citrus changshanensis).</title>
        <authorList>
            <person name="Miao C."/>
            <person name="Chen W."/>
            <person name="Wu Y."/>
            <person name="Wang L."/>
            <person name="Zhao S."/>
            <person name="Grierson D."/>
            <person name="Xu C."/>
            <person name="Chen K."/>
        </authorList>
    </citation>
    <scope>NUCLEOTIDE SEQUENCE [LARGE SCALE GENOMIC DNA]</scope>
    <source>
        <strain evidence="8">01-14</strain>
        <tissue evidence="8">Leaf</tissue>
    </source>
</reference>
<feature type="compositionally biased region" description="Acidic residues" evidence="6">
    <location>
        <begin position="967"/>
        <end position="978"/>
    </location>
</feature>
<feature type="region of interest" description="Disordered" evidence="6">
    <location>
        <begin position="965"/>
        <end position="992"/>
    </location>
</feature>
<evidence type="ECO:0000256" key="2">
    <source>
        <dbReference type="ARBA" id="ARBA00022679"/>
    </source>
</evidence>
<feature type="region of interest" description="Disordered" evidence="6">
    <location>
        <begin position="889"/>
        <end position="910"/>
    </location>
</feature>
<keyword evidence="4" id="KW-0833">Ubl conjugation pathway</keyword>
<dbReference type="CDD" id="cd23837">
    <property type="entry name" value="UBCc_UBE2O"/>
    <property type="match status" value="2"/>
</dbReference>
<keyword evidence="9" id="KW-1185">Reference proteome</keyword>
<dbReference type="GO" id="GO:0061631">
    <property type="term" value="F:ubiquitin conjugating enzyme activity"/>
    <property type="evidence" value="ECO:0007669"/>
    <property type="project" value="UniProtKB-EC"/>
</dbReference>
<dbReference type="PANTHER" id="PTHR46116:SF41">
    <property type="entry name" value="UBIQUITIN-CONJUGATING ENZYME E2 25-RELATED"/>
    <property type="match status" value="1"/>
</dbReference>
<feature type="region of interest" description="Disordered" evidence="6">
    <location>
        <begin position="1"/>
        <end position="23"/>
    </location>
</feature>
<dbReference type="InterPro" id="IPR000608">
    <property type="entry name" value="UBC"/>
</dbReference>
<organism evidence="8 9">
    <name type="scientific">Citrus x changshan-huyou</name>
    <dbReference type="NCBI Taxonomy" id="2935761"/>
    <lineage>
        <taxon>Eukaryota</taxon>
        <taxon>Viridiplantae</taxon>
        <taxon>Streptophyta</taxon>
        <taxon>Embryophyta</taxon>
        <taxon>Tracheophyta</taxon>
        <taxon>Spermatophyta</taxon>
        <taxon>Magnoliopsida</taxon>
        <taxon>eudicotyledons</taxon>
        <taxon>Gunneridae</taxon>
        <taxon>Pentapetalae</taxon>
        <taxon>rosids</taxon>
        <taxon>malvids</taxon>
        <taxon>Sapindales</taxon>
        <taxon>Rutaceae</taxon>
        <taxon>Aurantioideae</taxon>
        <taxon>Citrus</taxon>
    </lineage>
</organism>
<evidence type="ECO:0000256" key="5">
    <source>
        <dbReference type="ARBA" id="ARBA00022840"/>
    </source>
</evidence>
<sequence>MSPKVWSAAKPPQSIGADHRSTIEPPPVAKVQFYFVELKPNKQGATFMDPEVIEIPPPVFQAPRRRNRKQVIDLEKDEDSSDVILLDEIVKAGRKGKAIKNDSDGSVSYQPKEDSKSSVPGSHSIINLDFYDDKHVNIDDFIDVEDYTFVQAYFDNANIPAGVEAPVPWLADPSLRKEKTANGSNLVHVNPASKSSSSLQKKVDVPSSWLHLQSAHSKNTAASQDVGSSAQNGPFHVKSSNPLWIHEKSKSNGKLSASGISTNTNYVNQFDPMVHPPGVGPSLWTHGTLAPVQNQVGSSNLFYSGMPALKDTVNYPPAVGSFMPAWHGSLQAELNSTFANYTTHPSFYDPFDTVHMSPEEPADTPSGQDCSDNKESLDEDDILRKFDLFKKFDAVEDHSDHHYASKASLKQPTNKWAKRIQEEWKILENDLPDTIFVTVYESRMDLLRAVIVGAEGTPYHDGLFFFDVFFPSSYPNVPPNVYYHSGGLRLNPNLYNCGKVCLSLLNTWTGNKNEKWMPNMSTMLQVLVSIQALILNQKPYFNEPGYASWNNTAHGEVESHKYNESTFILSLKTMLYTLRRPPKHFKDFVIGHFYKRAHDILAACKTYMSGAEVGSLVKGGVQNIHKGLDGCTPHFRTSVAGQVDLLVKEFIRIGVKDCEKFLTQPKGGVPGGDKNNPTTVKRRSPAKPQQNVGADHRSTKEPLPVAKDRKRLLYGEREVLMDPDIIEIPPPVFQTPTRHKQKQVFHEVIDLDEGEVSADVIAVDEIAKTGNKGKAIKNDSDGSDSYQHKHFNVVDDVMDNVVDDVMGVQDHAMLQAYFDSVDIPAGVEAPVPWLADPSLRKEKTVIGSDPIYVEPASEISSSSPRTVDVLGHSAKKDFSSSLAHPQSAHSKNVAHFHKGQKNAAASQSAGSTAPLPFYGTLPIPQWVGEKSKSNVGPLMPWWHESLKAELNPTFANNTNHLSFYDPFDNEDMPPEEPIDTPSGEDCSRNKESLDGDDVLMRFKLFKQLDAVEDHSDHYYASNVSSLEQPSNKLVKRIQEEWKILENDLPDTIFVRVYESRMDLLRAVIVGAEGTPYHDGLFFFDVFFPSDYPNVPPNVHYHSGGLRLNPNLYNCGKVCLSLLNTWDGDKNEKWIPSMSTMLQVLVSIQALILNERPYFNEPGWESMDSMEEGERQSNMYNERAFILSLKTMLYTVRRPPKHFNDFVSGHFYHRAHDILAACKAYMDGAEVGSLVKGGVQKIHKGKKSCSPDFKASIAGHCDLLIKEFTYIGVKDCENFLTQAKEEVPGVGNEPESGNRGFHS</sequence>
<feature type="region of interest" description="Disordered" evidence="6">
    <location>
        <begin position="664"/>
        <end position="708"/>
    </location>
</feature>
<dbReference type="GO" id="GO:0005524">
    <property type="term" value="F:ATP binding"/>
    <property type="evidence" value="ECO:0007669"/>
    <property type="project" value="UniProtKB-KW"/>
</dbReference>
<dbReference type="Gene3D" id="3.10.110.10">
    <property type="entry name" value="Ubiquitin Conjugating Enzyme"/>
    <property type="match status" value="2"/>
</dbReference>
<evidence type="ECO:0000256" key="4">
    <source>
        <dbReference type="ARBA" id="ARBA00022786"/>
    </source>
</evidence>
<dbReference type="EC" id="2.3.2.23" evidence="1"/>
<protein>
    <recommendedName>
        <fullName evidence="1">E2 ubiquitin-conjugating enzyme</fullName>
        <ecNumber evidence="1">2.3.2.23</ecNumber>
    </recommendedName>
</protein>
<feature type="domain" description="UBC core" evidence="7">
    <location>
        <begin position="1032"/>
        <end position="1192"/>
    </location>
</feature>
<accession>A0AAP0MHJ8</accession>
<evidence type="ECO:0000256" key="1">
    <source>
        <dbReference type="ARBA" id="ARBA00012486"/>
    </source>
</evidence>
<evidence type="ECO:0000259" key="7">
    <source>
        <dbReference type="PROSITE" id="PS50127"/>
    </source>
</evidence>
<proteinExistence type="predicted"/>
<feature type="region of interest" description="Disordered" evidence="6">
    <location>
        <begin position="214"/>
        <end position="240"/>
    </location>
</feature>
<dbReference type="PANTHER" id="PTHR46116">
    <property type="entry name" value="(E3-INDEPENDENT) E2 UBIQUITIN-CONJUGATING ENZYME"/>
    <property type="match status" value="1"/>
</dbReference>
<feature type="region of interest" description="Disordered" evidence="6">
    <location>
        <begin position="353"/>
        <end position="375"/>
    </location>
</feature>
<dbReference type="InterPro" id="IPR016135">
    <property type="entry name" value="UBQ-conjugating_enzyme/RWD"/>
</dbReference>
<dbReference type="Proteomes" id="UP001428341">
    <property type="component" value="Unassembled WGS sequence"/>
</dbReference>
<feature type="region of interest" description="Disordered" evidence="6">
    <location>
        <begin position="98"/>
        <end position="120"/>
    </location>
</feature>
<dbReference type="EMBL" id="JBCGBO010000004">
    <property type="protein sequence ID" value="KAK9209223.1"/>
    <property type="molecule type" value="Genomic_DNA"/>
</dbReference>
<evidence type="ECO:0000256" key="6">
    <source>
        <dbReference type="SAM" id="MobiDB-lite"/>
    </source>
</evidence>
<feature type="domain" description="UBC core" evidence="7">
    <location>
        <begin position="415"/>
        <end position="575"/>
    </location>
</feature>
<evidence type="ECO:0000313" key="8">
    <source>
        <dbReference type="EMBL" id="KAK9209223.1"/>
    </source>
</evidence>
<evidence type="ECO:0000313" key="9">
    <source>
        <dbReference type="Proteomes" id="UP001428341"/>
    </source>
</evidence>
<evidence type="ECO:0000256" key="3">
    <source>
        <dbReference type="ARBA" id="ARBA00022741"/>
    </source>
</evidence>
<dbReference type="FunFam" id="3.10.110.10:FF:000028">
    <property type="entry name" value="Probable ubiquitin-conjugating enzyme E2 23"/>
    <property type="match status" value="2"/>
</dbReference>
<comment type="caution">
    <text evidence="8">The sequence shown here is derived from an EMBL/GenBank/DDBJ whole genome shotgun (WGS) entry which is preliminary data.</text>
</comment>